<accession>A0A640SPE0</accession>
<evidence type="ECO:0000313" key="1">
    <source>
        <dbReference type="EMBL" id="GFE13363.1"/>
    </source>
</evidence>
<protein>
    <submittedName>
        <fullName evidence="1">Uncharacterized protein</fullName>
    </submittedName>
</protein>
<organism evidence="1 2">
    <name type="scientific">Streptomyces glebosus</name>
    <dbReference type="NCBI Taxonomy" id="249580"/>
    <lineage>
        <taxon>Bacteria</taxon>
        <taxon>Bacillati</taxon>
        <taxon>Actinomycetota</taxon>
        <taxon>Actinomycetes</taxon>
        <taxon>Kitasatosporales</taxon>
        <taxon>Streptomycetaceae</taxon>
        <taxon>Streptomyces</taxon>
    </lineage>
</organism>
<keyword evidence="2" id="KW-1185">Reference proteome</keyword>
<gene>
    <name evidence="1" type="ORF">Sgleb_14100</name>
</gene>
<proteinExistence type="predicted"/>
<sequence>MNPMLVARAQGVFNTVCGTWALLSLRSFERYFGPQRLRQEQDWLVRTVSGLLVSCGWSQIRTLPTAECLVQARRLGLGTALTLFAIDLVYVPAGKVRRSHALDAVIEAGWLVAWWRSRTSTGDGSTGAGPAEGRLRRWDRGTCDRSVRFWSRAPAGYGVDRRNRRKEAP</sequence>
<evidence type="ECO:0000313" key="2">
    <source>
        <dbReference type="Proteomes" id="UP000430079"/>
    </source>
</evidence>
<dbReference type="Proteomes" id="UP000430079">
    <property type="component" value="Unassembled WGS sequence"/>
</dbReference>
<comment type="caution">
    <text evidence="1">The sequence shown here is derived from an EMBL/GenBank/DDBJ whole genome shotgun (WGS) entry which is preliminary data.</text>
</comment>
<reference evidence="1 2" key="1">
    <citation type="submission" date="2019-12" db="EMBL/GenBank/DDBJ databases">
        <title>Whole genome shotgun sequence of Streptomyces hygroscopicus subsp. glebosus NBRC 13786.</title>
        <authorList>
            <person name="Ichikawa N."/>
            <person name="Kimura A."/>
            <person name="Kitahashi Y."/>
            <person name="Komaki H."/>
            <person name="Tamura T."/>
        </authorList>
    </citation>
    <scope>NUCLEOTIDE SEQUENCE [LARGE SCALE GENOMIC DNA]</scope>
    <source>
        <strain evidence="1 2">NBRC 13786</strain>
    </source>
</reference>
<dbReference type="AlphaFoldDB" id="A0A640SPE0"/>
<dbReference type="EMBL" id="BLIO01000001">
    <property type="protein sequence ID" value="GFE13363.1"/>
    <property type="molecule type" value="Genomic_DNA"/>
</dbReference>
<name>A0A640SPE0_9ACTN</name>